<name>A0A9W3K4D1_BURCE</name>
<organism evidence="1 2">
    <name type="scientific">Burkholderia cepacia GG4</name>
    <dbReference type="NCBI Taxonomy" id="1009846"/>
    <lineage>
        <taxon>Bacteria</taxon>
        <taxon>Pseudomonadati</taxon>
        <taxon>Pseudomonadota</taxon>
        <taxon>Betaproteobacteria</taxon>
        <taxon>Burkholderiales</taxon>
        <taxon>Burkholderiaceae</taxon>
        <taxon>Burkholderia</taxon>
        <taxon>Burkholderia cepacia complex</taxon>
    </lineage>
</organism>
<gene>
    <name evidence="1" type="ORF">GEM_3489</name>
</gene>
<dbReference type="Proteomes" id="UP000032866">
    <property type="component" value="Chromosome 2"/>
</dbReference>
<accession>A0A9W3K4D1</accession>
<reference evidence="1 2" key="1">
    <citation type="journal article" date="2012" name="J. Bacteriol.">
        <title>Complete Genome Sequence of Burkholderia sp. Strain GG4, a Betaproteobacterium That Reduces 3-Oxo-N-Acylhomoserine Lactones and Produces Different N-Acylhomoserine Lactones.</title>
        <authorList>
            <person name="Hong K.W."/>
            <person name="Koh C.L."/>
            <person name="Sam C.K."/>
            <person name="Yin W.F."/>
            <person name="Chan K.G."/>
        </authorList>
    </citation>
    <scope>NUCLEOTIDE SEQUENCE [LARGE SCALE GENOMIC DNA]</scope>
    <source>
        <strain evidence="1 2">GG4</strain>
    </source>
</reference>
<dbReference type="AlphaFoldDB" id="A0A9W3K4D1"/>
<protein>
    <submittedName>
        <fullName evidence="1">Uncharacterized protein</fullName>
    </submittedName>
</protein>
<proteinExistence type="predicted"/>
<dbReference type="EMBL" id="CP003775">
    <property type="protein sequence ID" value="AFQ49880.1"/>
    <property type="molecule type" value="Genomic_DNA"/>
</dbReference>
<evidence type="ECO:0000313" key="2">
    <source>
        <dbReference type="Proteomes" id="UP000032866"/>
    </source>
</evidence>
<evidence type="ECO:0000313" key="1">
    <source>
        <dbReference type="EMBL" id="AFQ49880.1"/>
    </source>
</evidence>
<dbReference type="KEGG" id="bct:GEM_3489"/>
<sequence length="311" mass="32659">MRTKPARGTMPPLTALVVSAAITVPLLFPSLAIAHAIAGNRVFPATMAVDDPGVGDEVNLEFGHIKSDSGDGENQNTNTTSLEWDKLITPSFALSVLATYVNINAPNGGSANGFDNIQLGAKYRFYVNEAHEFMASVGAIAELGGTGASAIANPHSAITPTLYFGKGFGDLPDSLKYLKPLAVTGTVGPRVTMNSADPDSLSWGVTVQYSLPYLQNFVQDVGLKAPFSNLIPVVEFPMSTCTGGPCSGHITGTINPGVLWLNRWGQFGVEAQVPINHASGTGVGILLQAHLYLDDVLPHSVGKPLFGKGEK</sequence>
<dbReference type="RefSeq" id="WP_014898656.1">
    <property type="nucleotide sequence ID" value="NC_018514.1"/>
</dbReference>